<dbReference type="EMBL" id="CP065047">
    <property type="protein sequence ID" value="QPI36245.1"/>
    <property type="molecule type" value="Genomic_DNA"/>
</dbReference>
<sequence>MVDLSDFHPLMQEALRTGKIPDNDELARALGDGPGRVTRFRNQRESESPDPHVNAEPDLHEPNEKRFREKYRDMVATIIADWHEDNPSAGNSLPDDERERIEDYCHRQIQQEWRMHRKRLKDEQESCEGSEI</sequence>
<protein>
    <submittedName>
        <fullName evidence="3">Uncharacterized protein</fullName>
    </submittedName>
</protein>
<reference evidence="2 4" key="1">
    <citation type="journal article" date="2019" name="Emerg. Microbes Infect.">
        <title>Comprehensive subspecies identification of 175 nontuberculous mycobacteria species based on 7547 genomic profiles.</title>
        <authorList>
            <person name="Matsumoto Y."/>
            <person name="Kinjo T."/>
            <person name="Motooka D."/>
            <person name="Nabeya D."/>
            <person name="Jung N."/>
            <person name="Uechi K."/>
            <person name="Horii T."/>
            <person name="Iida T."/>
            <person name="Fujita J."/>
            <person name="Nakamura S."/>
        </authorList>
    </citation>
    <scope>NUCLEOTIDE SEQUENCE [LARGE SCALE GENOMIC DNA]</scope>
    <source>
        <strain evidence="2 4">JCM 13573</strain>
    </source>
</reference>
<gene>
    <name evidence="3" type="ORF">I2456_17080</name>
    <name evidence="2" type="ORF">MKUB_53510</name>
</gene>
<accession>A0AAX1J441</accession>
<keyword evidence="4" id="KW-1185">Reference proteome</keyword>
<feature type="compositionally biased region" description="Basic and acidic residues" evidence="1">
    <location>
        <begin position="42"/>
        <end position="65"/>
    </location>
</feature>
<organism evidence="3 5">
    <name type="scientific">Mycobacterium kubicae</name>
    <dbReference type="NCBI Taxonomy" id="120959"/>
    <lineage>
        <taxon>Bacteria</taxon>
        <taxon>Bacillati</taxon>
        <taxon>Actinomycetota</taxon>
        <taxon>Actinomycetes</taxon>
        <taxon>Mycobacteriales</taxon>
        <taxon>Mycobacteriaceae</taxon>
        <taxon>Mycobacterium</taxon>
        <taxon>Mycobacterium simiae complex</taxon>
    </lineage>
</organism>
<reference evidence="2" key="2">
    <citation type="submission" date="2020-02" db="EMBL/GenBank/DDBJ databases">
        <authorList>
            <person name="Matsumoto Y."/>
            <person name="Kinjo T."/>
            <person name="Motooka D."/>
            <person name="Nabeya D."/>
            <person name="Jung N."/>
            <person name="Uechi K."/>
            <person name="Horii T."/>
            <person name="Iida T."/>
            <person name="Fujita J."/>
            <person name="Nakamura S."/>
        </authorList>
    </citation>
    <scope>NUCLEOTIDE SEQUENCE</scope>
    <source>
        <strain evidence="2">JCM 13573</strain>
    </source>
</reference>
<reference evidence="3" key="3">
    <citation type="submission" date="2020-11" db="EMBL/GenBank/DDBJ databases">
        <title>Intraspecies plasmid and genomic variation of Mycobacterium kubicae revealed by the complete genome sequences of two clinical isolates.</title>
        <authorList>
            <person name="Hendrix J.R."/>
            <person name="Epperson L.E."/>
            <person name="Honda J.R."/>
            <person name="Strong M."/>
        </authorList>
    </citation>
    <scope>NUCLEOTIDE SEQUENCE</scope>
    <source>
        <strain evidence="3">JCM 13573</strain>
    </source>
</reference>
<dbReference type="AlphaFoldDB" id="A0AAX1J441"/>
<evidence type="ECO:0000313" key="3">
    <source>
        <dbReference type="EMBL" id="QPI36245.1"/>
    </source>
</evidence>
<evidence type="ECO:0000256" key="1">
    <source>
        <dbReference type="SAM" id="MobiDB-lite"/>
    </source>
</evidence>
<dbReference type="KEGG" id="mku:I2456_17080"/>
<dbReference type="EMBL" id="BLKU01000005">
    <property type="protein sequence ID" value="GFG67861.1"/>
    <property type="molecule type" value="Genomic_DNA"/>
</dbReference>
<proteinExistence type="predicted"/>
<evidence type="ECO:0000313" key="4">
    <source>
        <dbReference type="Proteomes" id="UP000465306"/>
    </source>
</evidence>
<evidence type="ECO:0000313" key="2">
    <source>
        <dbReference type="EMBL" id="GFG67861.1"/>
    </source>
</evidence>
<dbReference type="Proteomes" id="UP000663583">
    <property type="component" value="Chromosome"/>
</dbReference>
<feature type="region of interest" description="Disordered" evidence="1">
    <location>
        <begin position="15"/>
        <end position="65"/>
    </location>
</feature>
<dbReference type="RefSeq" id="WP_139823152.1">
    <property type="nucleotide sequence ID" value="NZ_BLKU01000005.1"/>
</dbReference>
<dbReference type="Proteomes" id="UP000465306">
    <property type="component" value="Unassembled WGS sequence"/>
</dbReference>
<name>A0AAX1J441_9MYCO</name>
<evidence type="ECO:0000313" key="5">
    <source>
        <dbReference type="Proteomes" id="UP000663583"/>
    </source>
</evidence>